<proteinExistence type="predicted"/>
<evidence type="ECO:0000313" key="1">
    <source>
        <dbReference type="EMBL" id="SMP13482.1"/>
    </source>
</evidence>
<keyword evidence="2" id="KW-1185">Reference proteome</keyword>
<reference evidence="1 2" key="1">
    <citation type="submission" date="2017-05" db="EMBL/GenBank/DDBJ databases">
        <authorList>
            <person name="Varghese N."/>
            <person name="Submissions S."/>
        </authorList>
    </citation>
    <scope>NUCLEOTIDE SEQUENCE [LARGE SCALE GENOMIC DNA]</scope>
    <source>
        <strain evidence="1 2">DSM 29734</strain>
    </source>
</reference>
<gene>
    <name evidence="1" type="ORF">SAMN06265373_102514</name>
</gene>
<dbReference type="EMBL" id="FXTY01000002">
    <property type="protein sequence ID" value="SMP13482.1"/>
    <property type="molecule type" value="Genomic_DNA"/>
</dbReference>
<evidence type="ECO:0000313" key="2">
    <source>
        <dbReference type="Proteomes" id="UP001157961"/>
    </source>
</evidence>
<organism evidence="1 2">
    <name type="scientific">Shimia sagamensis</name>
    <dbReference type="NCBI Taxonomy" id="1566352"/>
    <lineage>
        <taxon>Bacteria</taxon>
        <taxon>Pseudomonadati</taxon>
        <taxon>Pseudomonadota</taxon>
        <taxon>Alphaproteobacteria</taxon>
        <taxon>Rhodobacterales</taxon>
        <taxon>Roseobacteraceae</taxon>
    </lineage>
</organism>
<dbReference type="RefSeq" id="WP_283425249.1">
    <property type="nucleotide sequence ID" value="NZ_FXTY01000002.1"/>
</dbReference>
<accession>A0ABY1NNS2</accession>
<protein>
    <submittedName>
        <fullName evidence="1">Uncharacterized protein</fullName>
    </submittedName>
</protein>
<sequence>MSQRIYAIDTVTLTQQEGQSPNLLVQVQARAVSSGWRAPTLALHRYRQPPEDGILSFDLIGTAPDSLSTTLPVLTHTCADTVLPDVDLANYWGPDQPLVGVRCHAQSNTKLALLQPKLGIPEVTLIPKITMSEDFCPQFSRDIRPLFRPYDIAMMIMVRDLDLGSYEAVSQHGALILSRLKDGSMPSDGPWPASDIALFEQWLAQGKAP</sequence>
<name>A0ABY1NNS2_9RHOB</name>
<comment type="caution">
    <text evidence="1">The sequence shown here is derived from an EMBL/GenBank/DDBJ whole genome shotgun (WGS) entry which is preliminary data.</text>
</comment>
<dbReference type="Proteomes" id="UP001157961">
    <property type="component" value="Unassembled WGS sequence"/>
</dbReference>